<dbReference type="AlphaFoldDB" id="A0A2Z4GDG6"/>
<dbReference type="OrthoDB" id="6400902at2"/>
<gene>
    <name evidence="1" type="ORF">DJ013_14375</name>
</gene>
<keyword evidence="2" id="KW-1185">Reference proteome</keyword>
<evidence type="ECO:0000313" key="1">
    <source>
        <dbReference type="EMBL" id="AWV99286.1"/>
    </source>
</evidence>
<accession>A0A2Z4GDG6</accession>
<reference evidence="1 2" key="1">
    <citation type="submission" date="2018-05" db="EMBL/GenBank/DDBJ databases">
        <title>Complete genome sequence of Arcticibacterium luteifluviistationis SM1504T, a cytophagaceae bacterium isolated from Arctic surface seawater.</title>
        <authorList>
            <person name="Li Y."/>
            <person name="Qin Q.-L."/>
        </authorList>
    </citation>
    <scope>NUCLEOTIDE SEQUENCE [LARGE SCALE GENOMIC DNA]</scope>
    <source>
        <strain evidence="1 2">SM1504</strain>
    </source>
</reference>
<protein>
    <submittedName>
        <fullName evidence="1">Uncharacterized protein</fullName>
    </submittedName>
</protein>
<organism evidence="1 2">
    <name type="scientific">Arcticibacterium luteifluviistationis</name>
    <dbReference type="NCBI Taxonomy" id="1784714"/>
    <lineage>
        <taxon>Bacteria</taxon>
        <taxon>Pseudomonadati</taxon>
        <taxon>Bacteroidota</taxon>
        <taxon>Cytophagia</taxon>
        <taxon>Cytophagales</taxon>
        <taxon>Leadbetterellaceae</taxon>
        <taxon>Arcticibacterium</taxon>
    </lineage>
</organism>
<name>A0A2Z4GDG6_9BACT</name>
<sequence>MRYDHQERGAFEVEMDNGGRFNVIALKDEQGLIDKYKANILAPVCEDRVCYDVNLIFNWNLIGEFVDFEVFSKEPLTKLDHIPFSPEDYQRLQGILKNQDLNFVKIPAEELVVKSDKPKLDGYSGATKETVKKEVIEGALYTCYTLWHIANGAVVDSIKSHTVNALNADLVSKIAKQKSQTANYFLINHLDTNGFKENIATILNSITESKGYFSKNAIERIPEDLFGLSLVQDFIIINYSDFDYYTQKAILSKLENVSNLPPTLSQFFIDQLSTESSFSNQKIISLVLKNIDKSIFETLVEHLNTNAIPVSEENFVEIEKRNEEHLFNLKTLEKL</sequence>
<dbReference type="KEGG" id="als:DJ013_14375"/>
<evidence type="ECO:0000313" key="2">
    <source>
        <dbReference type="Proteomes" id="UP000249873"/>
    </source>
</evidence>
<dbReference type="EMBL" id="CP029480">
    <property type="protein sequence ID" value="AWV99286.1"/>
    <property type="molecule type" value="Genomic_DNA"/>
</dbReference>
<proteinExistence type="predicted"/>
<dbReference type="Proteomes" id="UP000249873">
    <property type="component" value="Chromosome"/>
</dbReference>